<protein>
    <submittedName>
        <fullName evidence="2">Uncharacterized protein</fullName>
    </submittedName>
</protein>
<reference evidence="2" key="1">
    <citation type="submission" date="2014-11" db="EMBL/GenBank/DDBJ databases">
        <authorList>
            <person name="Amaro Gonzalez C."/>
        </authorList>
    </citation>
    <scope>NUCLEOTIDE SEQUENCE</scope>
</reference>
<reference evidence="2" key="2">
    <citation type="journal article" date="2015" name="Fish Shellfish Immunol.">
        <title>Early steps in the European eel (Anguilla anguilla)-Vibrio vulnificus interaction in the gills: Role of the RtxA13 toxin.</title>
        <authorList>
            <person name="Callol A."/>
            <person name="Pajuelo D."/>
            <person name="Ebbesson L."/>
            <person name="Teles M."/>
            <person name="MacKenzie S."/>
            <person name="Amaro C."/>
        </authorList>
    </citation>
    <scope>NUCLEOTIDE SEQUENCE</scope>
</reference>
<evidence type="ECO:0000313" key="2">
    <source>
        <dbReference type="EMBL" id="JAH99311.1"/>
    </source>
</evidence>
<accession>A0A0E9XA62</accession>
<proteinExistence type="predicted"/>
<sequence>MRNHHYTVSMKLLTLLLIFFGTSSERINHQSSSLAIIMSVEMVIKKDSQQITRSQTRPLT</sequence>
<feature type="chain" id="PRO_5002434915" evidence="1">
    <location>
        <begin position="25"/>
        <end position="60"/>
    </location>
</feature>
<dbReference type="EMBL" id="GBXM01009266">
    <property type="protein sequence ID" value="JAH99311.1"/>
    <property type="molecule type" value="Transcribed_RNA"/>
</dbReference>
<organism evidence="2">
    <name type="scientific">Anguilla anguilla</name>
    <name type="common">European freshwater eel</name>
    <name type="synonym">Muraena anguilla</name>
    <dbReference type="NCBI Taxonomy" id="7936"/>
    <lineage>
        <taxon>Eukaryota</taxon>
        <taxon>Metazoa</taxon>
        <taxon>Chordata</taxon>
        <taxon>Craniata</taxon>
        <taxon>Vertebrata</taxon>
        <taxon>Euteleostomi</taxon>
        <taxon>Actinopterygii</taxon>
        <taxon>Neopterygii</taxon>
        <taxon>Teleostei</taxon>
        <taxon>Anguilliformes</taxon>
        <taxon>Anguillidae</taxon>
        <taxon>Anguilla</taxon>
    </lineage>
</organism>
<name>A0A0E9XA62_ANGAN</name>
<keyword evidence="1" id="KW-0732">Signal</keyword>
<dbReference type="AlphaFoldDB" id="A0A0E9XA62"/>
<evidence type="ECO:0000256" key="1">
    <source>
        <dbReference type="SAM" id="SignalP"/>
    </source>
</evidence>
<feature type="signal peptide" evidence="1">
    <location>
        <begin position="1"/>
        <end position="24"/>
    </location>
</feature>